<keyword evidence="1" id="KW-0472">Membrane</keyword>
<dbReference type="OrthoDB" id="1733656at2759"/>
<dbReference type="GeneID" id="25290296"/>
<dbReference type="Proteomes" id="UP000053617">
    <property type="component" value="Unassembled WGS sequence"/>
</dbReference>
<evidence type="ECO:0000313" key="3">
    <source>
        <dbReference type="Proteomes" id="UP000053617"/>
    </source>
</evidence>
<feature type="transmembrane region" description="Helical" evidence="1">
    <location>
        <begin position="210"/>
        <end position="227"/>
    </location>
</feature>
<dbReference type="RefSeq" id="XP_013274708.1">
    <property type="nucleotide sequence ID" value="XM_013419254.1"/>
</dbReference>
<keyword evidence="1" id="KW-0812">Transmembrane</keyword>
<evidence type="ECO:0000313" key="2">
    <source>
        <dbReference type="EMBL" id="KIX07572.1"/>
    </source>
</evidence>
<dbReference type="AlphaFoldDB" id="A0A0D2FZ77"/>
<keyword evidence="1" id="KW-1133">Transmembrane helix</keyword>
<proteinExistence type="predicted"/>
<evidence type="ECO:0000256" key="1">
    <source>
        <dbReference type="SAM" id="Phobius"/>
    </source>
</evidence>
<name>A0A0D2FZ77_9EURO</name>
<dbReference type="EMBL" id="KN847476">
    <property type="protein sequence ID" value="KIX07572.1"/>
    <property type="molecule type" value="Genomic_DNA"/>
</dbReference>
<dbReference type="STRING" id="1442369.A0A0D2FZ77"/>
<reference evidence="2 3" key="1">
    <citation type="submission" date="2015-01" db="EMBL/GenBank/DDBJ databases">
        <title>The Genome Sequence of Rhinocladiella mackenzie CBS 650.93.</title>
        <authorList>
            <consortium name="The Broad Institute Genomics Platform"/>
            <person name="Cuomo C."/>
            <person name="de Hoog S."/>
            <person name="Gorbushina A."/>
            <person name="Stielow B."/>
            <person name="Teixiera M."/>
            <person name="Abouelleil A."/>
            <person name="Chapman S.B."/>
            <person name="Priest M."/>
            <person name="Young S.K."/>
            <person name="Wortman J."/>
            <person name="Nusbaum C."/>
            <person name="Birren B."/>
        </authorList>
    </citation>
    <scope>NUCLEOTIDE SEQUENCE [LARGE SCALE GENOMIC DNA]</scope>
    <source>
        <strain evidence="2 3">CBS 650.93</strain>
    </source>
</reference>
<protein>
    <submittedName>
        <fullName evidence="2">Uncharacterized protein</fullName>
    </submittedName>
</protein>
<gene>
    <name evidence="2" type="ORF">Z518_02225</name>
</gene>
<sequence>MQFNLPPLLAGLNLTGLSGLFNFADLSLPPPREVLPGSQSLTATTWQTQLALPGVDFADHWVYLTGNTSCWNQTRCNEFDQAIVKEYEIRQLRSPAASSLLSFVDCDAEPILCHSWLLLPPALMHISAASAPEDTVMHPIPLPLTNTSRYSDKQLISADQQIAFLMSDQVPLQEFRVWDGYMNPFIGTVGKRGGGFYWGYLKHRFGWLPLPQHAFTIFILLIVRLLIRRFQPTNPPPNAFTKDVGGCGLPRSMGPRVHMEI</sequence>
<dbReference type="HOGENOM" id="CLU_1066167_0_0_1"/>
<accession>A0A0D2FZ77</accession>
<organism evidence="2 3">
    <name type="scientific">Rhinocladiella mackenziei CBS 650.93</name>
    <dbReference type="NCBI Taxonomy" id="1442369"/>
    <lineage>
        <taxon>Eukaryota</taxon>
        <taxon>Fungi</taxon>
        <taxon>Dikarya</taxon>
        <taxon>Ascomycota</taxon>
        <taxon>Pezizomycotina</taxon>
        <taxon>Eurotiomycetes</taxon>
        <taxon>Chaetothyriomycetidae</taxon>
        <taxon>Chaetothyriales</taxon>
        <taxon>Herpotrichiellaceae</taxon>
        <taxon>Rhinocladiella</taxon>
    </lineage>
</organism>
<keyword evidence="3" id="KW-1185">Reference proteome</keyword>
<dbReference type="VEuPathDB" id="FungiDB:Z518_02225"/>